<dbReference type="GO" id="GO:0005886">
    <property type="term" value="C:plasma membrane"/>
    <property type="evidence" value="ECO:0007669"/>
    <property type="project" value="UniProtKB-SubCell"/>
</dbReference>
<reference evidence="8 9" key="1">
    <citation type="submission" date="2016-10" db="EMBL/GenBank/DDBJ databases">
        <authorList>
            <person name="de Groot N.N."/>
        </authorList>
    </citation>
    <scope>NUCLEOTIDE SEQUENCE [LARGE SCALE GENOMIC DNA]</scope>
    <source>
        <strain evidence="8 9">CGMCC 4.5506</strain>
    </source>
</reference>
<keyword evidence="4 7" id="KW-0812">Transmembrane</keyword>
<keyword evidence="5 7" id="KW-1133">Transmembrane helix</keyword>
<evidence type="ECO:0000256" key="7">
    <source>
        <dbReference type="RuleBase" id="RU363032"/>
    </source>
</evidence>
<dbReference type="PROSITE" id="PS50928">
    <property type="entry name" value="ABC_TM1"/>
    <property type="match status" value="1"/>
</dbReference>
<evidence type="ECO:0000256" key="1">
    <source>
        <dbReference type="ARBA" id="ARBA00004651"/>
    </source>
</evidence>
<keyword evidence="9" id="KW-1185">Reference proteome</keyword>
<evidence type="ECO:0000256" key="6">
    <source>
        <dbReference type="ARBA" id="ARBA00023136"/>
    </source>
</evidence>
<keyword evidence="2 7" id="KW-0813">Transport</keyword>
<dbReference type="RefSeq" id="WP_091804818.1">
    <property type="nucleotide sequence ID" value="NZ_CP016353.1"/>
</dbReference>
<feature type="transmembrane region" description="Helical" evidence="7">
    <location>
        <begin position="16"/>
        <end position="37"/>
    </location>
</feature>
<gene>
    <name evidence="8" type="ORF">SAMN05421630_105323</name>
</gene>
<accession>A0A222VR52</accession>
<feature type="transmembrane region" description="Helical" evidence="7">
    <location>
        <begin position="109"/>
        <end position="131"/>
    </location>
</feature>
<dbReference type="AlphaFoldDB" id="A0A222VR52"/>
<dbReference type="Proteomes" id="UP000199494">
    <property type="component" value="Unassembled WGS sequence"/>
</dbReference>
<comment type="subcellular location">
    <subcellularLocation>
        <location evidence="1 7">Cell membrane</location>
        <topology evidence="1 7">Multi-pass membrane protein</topology>
    </subcellularLocation>
</comment>
<evidence type="ECO:0000256" key="4">
    <source>
        <dbReference type="ARBA" id="ARBA00022692"/>
    </source>
</evidence>
<organism evidence="8 9">
    <name type="scientific">Prauserella marina</name>
    <dbReference type="NCBI Taxonomy" id="530584"/>
    <lineage>
        <taxon>Bacteria</taxon>
        <taxon>Bacillati</taxon>
        <taxon>Actinomycetota</taxon>
        <taxon>Actinomycetes</taxon>
        <taxon>Pseudonocardiales</taxon>
        <taxon>Pseudonocardiaceae</taxon>
        <taxon>Prauserella</taxon>
    </lineage>
</organism>
<keyword evidence="3" id="KW-1003">Cell membrane</keyword>
<comment type="similarity">
    <text evidence="7">Belongs to the binding-protein-dependent transport system permease family.</text>
</comment>
<keyword evidence="6 7" id="KW-0472">Membrane</keyword>
<evidence type="ECO:0000256" key="2">
    <source>
        <dbReference type="ARBA" id="ARBA00022448"/>
    </source>
</evidence>
<dbReference type="CDD" id="cd06261">
    <property type="entry name" value="TM_PBP2"/>
    <property type="match status" value="1"/>
</dbReference>
<dbReference type="PANTHER" id="PTHR30151">
    <property type="entry name" value="ALKANE SULFONATE ABC TRANSPORTER-RELATED, MEMBRANE SUBUNIT"/>
    <property type="match status" value="1"/>
</dbReference>
<feature type="transmembrane region" description="Helical" evidence="7">
    <location>
        <begin position="233"/>
        <end position="254"/>
    </location>
</feature>
<dbReference type="OrthoDB" id="3173654at2"/>
<dbReference type="InterPro" id="IPR000515">
    <property type="entry name" value="MetI-like"/>
</dbReference>
<evidence type="ECO:0000256" key="3">
    <source>
        <dbReference type="ARBA" id="ARBA00022475"/>
    </source>
</evidence>
<dbReference type="GO" id="GO:0055085">
    <property type="term" value="P:transmembrane transport"/>
    <property type="evidence" value="ECO:0007669"/>
    <property type="project" value="InterPro"/>
</dbReference>
<dbReference type="InterPro" id="IPR035906">
    <property type="entry name" value="MetI-like_sf"/>
</dbReference>
<feature type="transmembrane region" description="Helical" evidence="7">
    <location>
        <begin position="137"/>
        <end position="156"/>
    </location>
</feature>
<feature type="transmembrane region" description="Helical" evidence="7">
    <location>
        <begin position="177"/>
        <end position="194"/>
    </location>
</feature>
<evidence type="ECO:0000256" key="5">
    <source>
        <dbReference type="ARBA" id="ARBA00022989"/>
    </source>
</evidence>
<dbReference type="SUPFAM" id="SSF161098">
    <property type="entry name" value="MetI-like"/>
    <property type="match status" value="1"/>
</dbReference>
<evidence type="ECO:0000313" key="9">
    <source>
        <dbReference type="Proteomes" id="UP000199494"/>
    </source>
</evidence>
<name>A0A222VR52_9PSEU</name>
<feature type="transmembrane region" description="Helical" evidence="7">
    <location>
        <begin position="79"/>
        <end position="102"/>
    </location>
</feature>
<sequence>MATSRTEPPSARRRRAGLLAGQVALVVGVLVLCEALVRGGVVSALYLPAPSDVGDEVWLLLSGESDFYANLAVTLQEFLYGYLLAVAAGITFGLFLALVPLAEEFFRPFLAALMAVPKVTIIPLLTLWLGLGLGHKVVIVFLFCFFPIVYNTVAGVKQTAAEHLKVARSFRASRLQVIIKVILPSAVPTIFAALRVEAAHAIVGAIFGEMIASEAGLGNGLTEATSLYDTPKAFAFIILITLVSVVSVSFIDFLEKRVFLKWRPRQSRLK</sequence>
<proteinExistence type="inferred from homology"/>
<dbReference type="KEGG" id="pmad:BAY61_16375"/>
<protein>
    <submittedName>
        <fullName evidence="8">NitT/TauT family transport system permease protein</fullName>
    </submittedName>
</protein>
<evidence type="ECO:0000313" key="8">
    <source>
        <dbReference type="EMBL" id="SDD04546.1"/>
    </source>
</evidence>
<dbReference type="EMBL" id="FMZE01000005">
    <property type="protein sequence ID" value="SDD04546.1"/>
    <property type="molecule type" value="Genomic_DNA"/>
</dbReference>
<dbReference type="Gene3D" id="1.10.3720.10">
    <property type="entry name" value="MetI-like"/>
    <property type="match status" value="1"/>
</dbReference>
<dbReference type="Pfam" id="PF00528">
    <property type="entry name" value="BPD_transp_1"/>
    <property type="match status" value="1"/>
</dbReference>
<dbReference type="PANTHER" id="PTHR30151:SF20">
    <property type="entry name" value="ABC TRANSPORTER PERMEASE PROTEIN HI_0355-RELATED"/>
    <property type="match status" value="1"/>
</dbReference>
<dbReference type="STRING" id="530584.SAMN05421630_105323"/>